<dbReference type="EMBL" id="SSTD01003277">
    <property type="protein sequence ID" value="TYK26904.1"/>
    <property type="molecule type" value="Genomic_DNA"/>
</dbReference>
<dbReference type="Proteomes" id="UP000321947">
    <property type="component" value="Unassembled WGS sequence"/>
</dbReference>
<evidence type="ECO:0000313" key="2">
    <source>
        <dbReference type="Proteomes" id="UP000321947"/>
    </source>
</evidence>
<protein>
    <submittedName>
        <fullName evidence="1">Gag-proteinase polyprotein</fullName>
    </submittedName>
</protein>
<reference evidence="1 2" key="1">
    <citation type="submission" date="2019-08" db="EMBL/GenBank/DDBJ databases">
        <title>Draft genome sequences of two oriental melons (Cucumis melo L. var makuwa).</title>
        <authorList>
            <person name="Kwon S.-Y."/>
        </authorList>
    </citation>
    <scope>NUCLEOTIDE SEQUENCE [LARGE SCALE GENOMIC DNA]</scope>
    <source>
        <strain evidence="2">cv. Chang Bougi</strain>
        <tissue evidence="1">Leaf</tissue>
    </source>
</reference>
<dbReference type="PANTHER" id="PTHR35317">
    <property type="entry name" value="OS04G0629600 PROTEIN"/>
    <property type="match status" value="1"/>
</dbReference>
<dbReference type="Pfam" id="PF14223">
    <property type="entry name" value="Retrotran_gag_2"/>
    <property type="match status" value="1"/>
</dbReference>
<organism evidence="1 2">
    <name type="scientific">Cucumis melo var. makuwa</name>
    <name type="common">Oriental melon</name>
    <dbReference type="NCBI Taxonomy" id="1194695"/>
    <lineage>
        <taxon>Eukaryota</taxon>
        <taxon>Viridiplantae</taxon>
        <taxon>Streptophyta</taxon>
        <taxon>Embryophyta</taxon>
        <taxon>Tracheophyta</taxon>
        <taxon>Spermatophyta</taxon>
        <taxon>Magnoliopsida</taxon>
        <taxon>eudicotyledons</taxon>
        <taxon>Gunneridae</taxon>
        <taxon>Pentapetalae</taxon>
        <taxon>rosids</taxon>
        <taxon>fabids</taxon>
        <taxon>Cucurbitales</taxon>
        <taxon>Cucurbitaceae</taxon>
        <taxon>Benincaseae</taxon>
        <taxon>Cucumis</taxon>
    </lineage>
</organism>
<accession>A0A5D3DTR6</accession>
<evidence type="ECO:0000313" key="1">
    <source>
        <dbReference type="EMBL" id="TYK26904.1"/>
    </source>
</evidence>
<comment type="caution">
    <text evidence="1">The sequence shown here is derived from an EMBL/GenBank/DDBJ whole genome shotgun (WGS) entry which is preliminary data.</text>
</comment>
<gene>
    <name evidence="1" type="ORF">E5676_scaffold699G00040</name>
</gene>
<name>A0A5D3DTR6_CUCMM</name>
<dbReference type="AlphaFoldDB" id="A0A5D3DTR6"/>
<dbReference type="PANTHER" id="PTHR35317:SF23">
    <property type="entry name" value="OS04G0629600 PROTEIN"/>
    <property type="match status" value="1"/>
</dbReference>
<sequence>MESQHEGCATNKPPLLDGTNYGYWKARMMVFLKSLDLNCWRVVMVRWQQPMKTSENGVVTQKTELKWLKPEDEVVVGNCQALNALFNAVDPHVFKLINTCTPVKEAWDILEVVYEGSSKVKTSQLQILMSQIEGMKMREDQTISEYNVKILDIANETFLLGERIPESKLLRKVLCSLP</sequence>
<proteinExistence type="predicted"/>